<gene>
    <name evidence="2" type="ORF">MGWOODY_Tha2316</name>
</gene>
<reference evidence="2" key="1">
    <citation type="submission" date="2015-10" db="EMBL/GenBank/DDBJ databases">
        <authorList>
            <person name="Gilbert D.G."/>
        </authorList>
    </citation>
    <scope>NUCLEOTIDE SEQUENCE</scope>
</reference>
<evidence type="ECO:0000313" key="2">
    <source>
        <dbReference type="EMBL" id="CUS41077.1"/>
    </source>
</evidence>
<organism evidence="2">
    <name type="scientific">hydrothermal vent metagenome</name>
    <dbReference type="NCBI Taxonomy" id="652676"/>
    <lineage>
        <taxon>unclassified sequences</taxon>
        <taxon>metagenomes</taxon>
        <taxon>ecological metagenomes</taxon>
    </lineage>
</organism>
<evidence type="ECO:0000256" key="1">
    <source>
        <dbReference type="SAM" id="MobiDB-lite"/>
    </source>
</evidence>
<proteinExistence type="predicted"/>
<dbReference type="EMBL" id="CZQC01000035">
    <property type="protein sequence ID" value="CUS41077.1"/>
    <property type="molecule type" value="Genomic_DNA"/>
</dbReference>
<sequence>MDLIEGSSASMRVIPGDRQELASISGCNGTLEGDTYVLSNLTESCHITAEFRTKARIPTPAVEDDTVDESPVVPSEPVTAEEVATPSQRKGGAMSIFILLTLLPLFLQRSRIKQTVR</sequence>
<accession>A0A160TD05</accession>
<feature type="region of interest" description="Disordered" evidence="1">
    <location>
        <begin position="59"/>
        <end position="86"/>
    </location>
</feature>
<feature type="compositionally biased region" description="Low complexity" evidence="1">
    <location>
        <begin position="69"/>
        <end position="84"/>
    </location>
</feature>
<name>A0A160TD05_9ZZZZ</name>
<protein>
    <submittedName>
        <fullName evidence="2">Uncharacterized protein</fullName>
    </submittedName>
</protein>
<dbReference type="AlphaFoldDB" id="A0A160TD05"/>